<dbReference type="InterPro" id="IPR036409">
    <property type="entry name" value="Aldolase_II/adducin_N_sf"/>
</dbReference>
<evidence type="ECO:0000256" key="2">
    <source>
        <dbReference type="ARBA" id="ARBA00023239"/>
    </source>
</evidence>
<protein>
    <recommendedName>
        <fullName evidence="3">Class II aldolase/adducin N-terminal domain-containing protein</fullName>
    </recommendedName>
</protein>
<dbReference type="EMBL" id="ADCP02000005">
    <property type="protein sequence ID" value="EFV42908.1"/>
    <property type="molecule type" value="Genomic_DNA"/>
</dbReference>
<dbReference type="HOGENOM" id="CLU_006033_3_2_7"/>
<keyword evidence="2" id="KW-0456">Lyase</keyword>
<dbReference type="PANTHER" id="PTHR22789">
    <property type="entry name" value="FUCULOSE PHOSPHATE ALDOLASE"/>
    <property type="match status" value="1"/>
</dbReference>
<dbReference type="STRING" id="563192.HMPREF0179_03305"/>
<dbReference type="GeneID" id="78087612"/>
<dbReference type="SUPFAM" id="SSF53639">
    <property type="entry name" value="AraD/HMP-PK domain-like"/>
    <property type="match status" value="1"/>
</dbReference>
<comment type="caution">
    <text evidence="4">The sequence shown here is derived from an EMBL/GenBank/DDBJ whole genome shotgun (WGS) entry which is preliminary data.</text>
</comment>
<dbReference type="GO" id="GO:0046872">
    <property type="term" value="F:metal ion binding"/>
    <property type="evidence" value="ECO:0007669"/>
    <property type="project" value="UniProtKB-KW"/>
</dbReference>
<reference evidence="4 5" key="1">
    <citation type="submission" date="2010-10" db="EMBL/GenBank/DDBJ databases">
        <authorList>
            <consortium name="The Broad Institute Genome Sequencing Platform"/>
            <person name="Ward D."/>
            <person name="Earl A."/>
            <person name="Feldgarden M."/>
            <person name="Young S.K."/>
            <person name="Gargeya S."/>
            <person name="Zeng Q."/>
            <person name="Alvarado L."/>
            <person name="Berlin A."/>
            <person name="Bochicchio J."/>
            <person name="Chapman S.B."/>
            <person name="Chen Z."/>
            <person name="Freedman E."/>
            <person name="Gellesch M."/>
            <person name="Goldberg J."/>
            <person name="Griggs A."/>
            <person name="Gujja S."/>
            <person name="Heilman E."/>
            <person name="Heiman D."/>
            <person name="Howarth C."/>
            <person name="Mehta T."/>
            <person name="Neiman D."/>
            <person name="Pearson M."/>
            <person name="Roberts A."/>
            <person name="Saif S."/>
            <person name="Shea T."/>
            <person name="Shenoy N."/>
            <person name="Sisk P."/>
            <person name="Stolte C."/>
            <person name="Sykes S."/>
            <person name="White J."/>
            <person name="Yandava C."/>
            <person name="Allen-Vercoe E."/>
            <person name="Sibley C."/>
            <person name="Ambrose C.E."/>
            <person name="Strauss J."/>
            <person name="Daigneault M."/>
            <person name="Haas B."/>
            <person name="Nusbaum C."/>
            <person name="Birren B."/>
        </authorList>
    </citation>
    <scope>NUCLEOTIDE SEQUENCE [LARGE SCALE GENOMIC DNA]</scope>
    <source>
        <strain evidence="4 5">3_1_6</strain>
    </source>
</reference>
<name>E5YAT4_BILW3</name>
<dbReference type="Gene3D" id="3.40.225.10">
    <property type="entry name" value="Class II aldolase/adducin N-terminal domain"/>
    <property type="match status" value="1"/>
</dbReference>
<dbReference type="GO" id="GO:0016832">
    <property type="term" value="F:aldehyde-lyase activity"/>
    <property type="evidence" value="ECO:0007669"/>
    <property type="project" value="TreeGrafter"/>
</dbReference>
<evidence type="ECO:0000313" key="5">
    <source>
        <dbReference type="Proteomes" id="UP000006034"/>
    </source>
</evidence>
<accession>E5YAT4</accession>
<evidence type="ECO:0000313" key="4">
    <source>
        <dbReference type="EMBL" id="EFV42908.1"/>
    </source>
</evidence>
<organism evidence="4 5">
    <name type="scientific">Bilophila wadsworthia (strain 3_1_6)</name>
    <dbReference type="NCBI Taxonomy" id="563192"/>
    <lineage>
        <taxon>Bacteria</taxon>
        <taxon>Pseudomonadati</taxon>
        <taxon>Thermodesulfobacteriota</taxon>
        <taxon>Desulfovibrionia</taxon>
        <taxon>Desulfovibrionales</taxon>
        <taxon>Desulfovibrionaceae</taxon>
        <taxon>Bilophila</taxon>
    </lineage>
</organism>
<dbReference type="RefSeq" id="WP_005029989.1">
    <property type="nucleotide sequence ID" value="NZ_KE150241.1"/>
</dbReference>
<dbReference type="OrthoDB" id="5291399at2"/>
<dbReference type="PANTHER" id="PTHR22789:SF0">
    <property type="entry name" value="3-OXO-TETRONATE 4-PHOSPHATE DECARBOXYLASE-RELATED"/>
    <property type="match status" value="1"/>
</dbReference>
<dbReference type="Pfam" id="PF00596">
    <property type="entry name" value="Aldolase_II"/>
    <property type="match status" value="1"/>
</dbReference>
<dbReference type="Proteomes" id="UP000006034">
    <property type="component" value="Unassembled WGS sequence"/>
</dbReference>
<dbReference type="GO" id="GO:0005829">
    <property type="term" value="C:cytosol"/>
    <property type="evidence" value="ECO:0007669"/>
    <property type="project" value="TreeGrafter"/>
</dbReference>
<dbReference type="InterPro" id="IPR001303">
    <property type="entry name" value="Aldolase_II/adducin_N"/>
</dbReference>
<keyword evidence="5" id="KW-1185">Reference proteome</keyword>
<dbReference type="InterPro" id="IPR050197">
    <property type="entry name" value="Aldolase_class_II_sugar_metab"/>
</dbReference>
<proteinExistence type="predicted"/>
<dbReference type="GO" id="GO:0019323">
    <property type="term" value="P:pentose catabolic process"/>
    <property type="evidence" value="ECO:0007669"/>
    <property type="project" value="TreeGrafter"/>
</dbReference>
<reference evidence="4 5" key="2">
    <citation type="submission" date="2013-04" db="EMBL/GenBank/DDBJ databases">
        <title>The Genome Sequence of Bilophila wadsworthia 3_1_6.</title>
        <authorList>
            <consortium name="The Broad Institute Genomics Platform"/>
            <person name="Earl A."/>
            <person name="Ward D."/>
            <person name="Feldgarden M."/>
            <person name="Gevers D."/>
            <person name="Sibley C."/>
            <person name="Strauss J."/>
            <person name="Allen-Vercoe E."/>
            <person name="Walker B."/>
            <person name="Young S."/>
            <person name="Zeng Q."/>
            <person name="Gargeya S."/>
            <person name="Fitzgerald M."/>
            <person name="Haas B."/>
            <person name="Abouelleil A."/>
            <person name="Allen A.W."/>
            <person name="Alvarado L."/>
            <person name="Arachchi H.M."/>
            <person name="Berlin A.M."/>
            <person name="Chapman S.B."/>
            <person name="Gainer-Dewar J."/>
            <person name="Goldberg J."/>
            <person name="Griggs A."/>
            <person name="Gujja S."/>
            <person name="Hansen M."/>
            <person name="Howarth C."/>
            <person name="Imamovic A."/>
            <person name="Ireland A."/>
            <person name="Larimer J."/>
            <person name="McCowan C."/>
            <person name="Murphy C."/>
            <person name="Pearson M."/>
            <person name="Poon T.W."/>
            <person name="Priest M."/>
            <person name="Roberts A."/>
            <person name="Saif S."/>
            <person name="Shea T."/>
            <person name="Sisk P."/>
            <person name="Sykes S."/>
            <person name="Wortman J."/>
            <person name="Nusbaum C."/>
            <person name="Birren B."/>
        </authorList>
    </citation>
    <scope>NUCLEOTIDE SEQUENCE [LARGE SCALE GENOMIC DNA]</scope>
    <source>
        <strain evidence="4 5">3_1_6</strain>
    </source>
</reference>
<evidence type="ECO:0000256" key="1">
    <source>
        <dbReference type="ARBA" id="ARBA00022723"/>
    </source>
</evidence>
<feature type="domain" description="Class II aldolase/adducin N-terminal" evidence="3">
    <location>
        <begin position="12"/>
        <end position="190"/>
    </location>
</feature>
<keyword evidence="1" id="KW-0479">Metal-binding</keyword>
<evidence type="ECO:0000259" key="3">
    <source>
        <dbReference type="SMART" id="SM01007"/>
    </source>
</evidence>
<gene>
    <name evidence="4" type="ORF">HMPREF0179_03305</name>
</gene>
<dbReference type="eggNOG" id="COG0235">
    <property type="taxonomic scope" value="Bacteria"/>
</dbReference>
<dbReference type="AlphaFoldDB" id="E5YAT4"/>
<dbReference type="SMART" id="SM01007">
    <property type="entry name" value="Aldolase_II"/>
    <property type="match status" value="1"/>
</dbReference>
<sequence length="214" mass="22050">MSTCPDCETGRNLLAGACRSVFQRGLTGGSAGNMSLRVEGGILATPTGIPFGELTPGNLSLLDETGALVSGPKATKEAPFHLAWYKANPDHLAVVHLHSPWAVAVSCLADLDPGSPLPPLTPYQLMKLGHLAVAPYAKPGSAELCAGVARLAPGRTALLMANHGSITGGASLTKALDAAEELEATCRLYLTLRGLPVRCLTPEQAAELLPPKGA</sequence>